<dbReference type="CDD" id="cd01031">
    <property type="entry name" value="EriC"/>
    <property type="match status" value="1"/>
</dbReference>
<dbReference type="PRINTS" id="PR00762">
    <property type="entry name" value="CLCHANNEL"/>
</dbReference>
<name>A0A644SZC2_9ZZZZ</name>
<feature type="transmembrane region" description="Helical" evidence="8">
    <location>
        <begin position="196"/>
        <end position="214"/>
    </location>
</feature>
<feature type="transmembrane region" description="Helical" evidence="8">
    <location>
        <begin position="272"/>
        <end position="290"/>
    </location>
</feature>
<keyword evidence="5" id="KW-0406">Ion transport</keyword>
<evidence type="ECO:0000256" key="4">
    <source>
        <dbReference type="ARBA" id="ARBA00022989"/>
    </source>
</evidence>
<keyword evidence="2" id="KW-0813">Transport</keyword>
<evidence type="ECO:0000256" key="6">
    <source>
        <dbReference type="ARBA" id="ARBA00023136"/>
    </source>
</evidence>
<feature type="transmembrane region" description="Helical" evidence="8">
    <location>
        <begin position="365"/>
        <end position="391"/>
    </location>
</feature>
<dbReference type="InterPro" id="IPR014743">
    <property type="entry name" value="Cl-channel_core"/>
</dbReference>
<comment type="subcellular location">
    <subcellularLocation>
        <location evidence="1">Membrane</location>
        <topology evidence="1">Multi-pass membrane protein</topology>
    </subcellularLocation>
</comment>
<evidence type="ECO:0000256" key="1">
    <source>
        <dbReference type="ARBA" id="ARBA00004141"/>
    </source>
</evidence>
<organism evidence="9">
    <name type="scientific">bioreactor metagenome</name>
    <dbReference type="NCBI Taxonomy" id="1076179"/>
    <lineage>
        <taxon>unclassified sequences</taxon>
        <taxon>metagenomes</taxon>
        <taxon>ecological metagenomes</taxon>
    </lineage>
</organism>
<evidence type="ECO:0000256" key="7">
    <source>
        <dbReference type="ARBA" id="ARBA00023214"/>
    </source>
</evidence>
<keyword evidence="6 8" id="KW-0472">Membrane</keyword>
<keyword evidence="3 8" id="KW-0812">Transmembrane</keyword>
<proteinExistence type="predicted"/>
<dbReference type="PANTHER" id="PTHR45711">
    <property type="entry name" value="CHLORIDE CHANNEL PROTEIN"/>
    <property type="match status" value="1"/>
</dbReference>
<dbReference type="PANTHER" id="PTHR45711:SF6">
    <property type="entry name" value="CHLORIDE CHANNEL PROTEIN"/>
    <property type="match status" value="1"/>
</dbReference>
<evidence type="ECO:0000256" key="5">
    <source>
        <dbReference type="ARBA" id="ARBA00023065"/>
    </source>
</evidence>
<comment type="caution">
    <text evidence="9">The sequence shown here is derived from an EMBL/GenBank/DDBJ whole genome shotgun (WGS) entry which is preliminary data.</text>
</comment>
<sequence>MRQKSFPTSKQLPPLRFDRAKLKIYAYSLLTGLASGAVVVGYRNIIGWIEHLRAARLSSQSLSPPILLFWLGACIVAGWTVSLLVRRSPLIKGSGIPQVKAFLQQRLTFDWKRELPYKFLGGVLALGAGLSLGREGPSIQLGALAGSAVDQKLGKGELRHFLATAGAAAGISAAFNAPLAGVLFCVEELHRNISPVLLTSALIASFTANAVMWAATGNAVIFSLGIDRTLPLGHYFTCVLGIGIATGLLGSLFNVGLLGFQKAYAKVVPREGARIIFAFVVAAVVSLVAAPVTGGGGELVGLIAQGNSAWNTIALLLAGKLVFTLFSYASGAPGGIFLPMLSLGALIGALIHGILPGFFDVQPYLINFILLGMTGFFVAIVRAPITGAVLITEMAGSFAHFPAFIFVSIIATTVAELLGTRPIYDSLLAQLLPKNPVEPPKNA</sequence>
<dbReference type="AlphaFoldDB" id="A0A644SZC2"/>
<dbReference type="Gene3D" id="1.10.3080.10">
    <property type="entry name" value="Clc chloride channel"/>
    <property type="match status" value="1"/>
</dbReference>
<feature type="transmembrane region" description="Helical" evidence="8">
    <location>
        <begin position="234"/>
        <end position="260"/>
    </location>
</feature>
<dbReference type="SUPFAM" id="SSF81340">
    <property type="entry name" value="Clc chloride channel"/>
    <property type="match status" value="1"/>
</dbReference>
<feature type="transmembrane region" description="Helical" evidence="8">
    <location>
        <begin position="403"/>
        <end position="424"/>
    </location>
</feature>
<feature type="transmembrane region" description="Helical" evidence="8">
    <location>
        <begin position="336"/>
        <end position="359"/>
    </location>
</feature>
<feature type="transmembrane region" description="Helical" evidence="8">
    <location>
        <begin position="161"/>
        <end position="184"/>
    </location>
</feature>
<feature type="transmembrane region" description="Helical" evidence="8">
    <location>
        <begin position="24"/>
        <end position="46"/>
    </location>
</feature>
<evidence type="ECO:0000256" key="8">
    <source>
        <dbReference type="SAM" id="Phobius"/>
    </source>
</evidence>
<keyword evidence="7" id="KW-0868">Chloride</keyword>
<accession>A0A644SZC2</accession>
<dbReference type="Pfam" id="PF00654">
    <property type="entry name" value="Voltage_CLC"/>
    <property type="match status" value="1"/>
</dbReference>
<keyword evidence="4 8" id="KW-1133">Transmembrane helix</keyword>
<evidence type="ECO:0000256" key="2">
    <source>
        <dbReference type="ARBA" id="ARBA00022448"/>
    </source>
</evidence>
<dbReference type="InterPro" id="IPR001807">
    <property type="entry name" value="ClC"/>
</dbReference>
<dbReference type="EMBL" id="VSSQ01000008">
    <property type="protein sequence ID" value="MPL58981.1"/>
    <property type="molecule type" value="Genomic_DNA"/>
</dbReference>
<gene>
    <name evidence="9" type="primary">clcA_3</name>
    <name evidence="9" type="ORF">SDC9_04528</name>
</gene>
<feature type="transmembrane region" description="Helical" evidence="8">
    <location>
        <begin position="310"/>
        <end position="329"/>
    </location>
</feature>
<evidence type="ECO:0000313" key="9">
    <source>
        <dbReference type="EMBL" id="MPL58981.1"/>
    </source>
</evidence>
<protein>
    <submittedName>
        <fullName evidence="9">H(+)/Cl(-) exchange transporter ClcA</fullName>
    </submittedName>
</protein>
<dbReference type="GO" id="GO:0005886">
    <property type="term" value="C:plasma membrane"/>
    <property type="evidence" value="ECO:0007669"/>
    <property type="project" value="TreeGrafter"/>
</dbReference>
<evidence type="ECO:0000256" key="3">
    <source>
        <dbReference type="ARBA" id="ARBA00022692"/>
    </source>
</evidence>
<dbReference type="GO" id="GO:0005247">
    <property type="term" value="F:voltage-gated chloride channel activity"/>
    <property type="evidence" value="ECO:0007669"/>
    <property type="project" value="TreeGrafter"/>
</dbReference>
<feature type="transmembrane region" description="Helical" evidence="8">
    <location>
        <begin position="66"/>
        <end position="85"/>
    </location>
</feature>
<reference evidence="9" key="1">
    <citation type="submission" date="2019-08" db="EMBL/GenBank/DDBJ databases">
        <authorList>
            <person name="Kucharzyk K."/>
            <person name="Murdoch R.W."/>
            <person name="Higgins S."/>
            <person name="Loffler F."/>
        </authorList>
    </citation>
    <scope>NUCLEOTIDE SEQUENCE</scope>
</reference>